<evidence type="ECO:0000313" key="1">
    <source>
        <dbReference type="EMBL" id="PST82514.1"/>
    </source>
</evidence>
<comment type="caution">
    <text evidence="1">The sequence shown here is derived from an EMBL/GenBank/DDBJ whole genome shotgun (WGS) entry which is preliminary data.</text>
</comment>
<evidence type="ECO:0008006" key="3">
    <source>
        <dbReference type="Google" id="ProtNLM"/>
    </source>
</evidence>
<dbReference type="SUPFAM" id="SSF141072">
    <property type="entry name" value="CalX-like"/>
    <property type="match status" value="1"/>
</dbReference>
<dbReference type="Proteomes" id="UP000240912">
    <property type="component" value="Unassembled WGS sequence"/>
</dbReference>
<proteinExistence type="predicted"/>
<gene>
    <name evidence="1" type="ORF">C7T94_07505</name>
</gene>
<dbReference type="Gene3D" id="2.60.40.2030">
    <property type="match status" value="1"/>
</dbReference>
<evidence type="ECO:0000313" key="2">
    <source>
        <dbReference type="Proteomes" id="UP000240912"/>
    </source>
</evidence>
<reference evidence="1 2" key="1">
    <citation type="submission" date="2018-03" db="EMBL/GenBank/DDBJ databases">
        <authorList>
            <person name="Keele B.F."/>
        </authorList>
    </citation>
    <scope>NUCLEOTIDE SEQUENCE [LARGE SCALE GENOMIC DNA]</scope>
    <source>
        <strain evidence="1 2">YL28-9</strain>
    </source>
</reference>
<protein>
    <recommendedName>
        <fullName evidence="3">Calx-beta domain-containing protein</fullName>
    </recommendedName>
</protein>
<keyword evidence="2" id="KW-1185">Reference proteome</keyword>
<sequence length="142" mass="14720">MACKKEDAITGQVVDAVYITSTAVTGTGANAATTITNSASGRVSASPASARVYVNTPKSFDVQVSYNLSGTAVAGTNYTAPNPMLVTIPAGKWYADILIPVINTPLPGNRTIVISLTAAGNNTQLGLGTDRNYKVFTYTLTN</sequence>
<name>A0A2T3HJ99_9SPHI</name>
<accession>A0A2T3HJ99</accession>
<dbReference type="AlphaFoldDB" id="A0A2T3HJ99"/>
<organism evidence="1 2">
    <name type="scientific">Pedobacter yulinensis</name>
    <dbReference type="NCBI Taxonomy" id="2126353"/>
    <lineage>
        <taxon>Bacteria</taxon>
        <taxon>Pseudomonadati</taxon>
        <taxon>Bacteroidota</taxon>
        <taxon>Sphingobacteriia</taxon>
        <taxon>Sphingobacteriales</taxon>
        <taxon>Sphingobacteriaceae</taxon>
        <taxon>Pedobacter</taxon>
    </lineage>
</organism>
<dbReference type="InterPro" id="IPR038081">
    <property type="entry name" value="CalX-like_sf"/>
</dbReference>
<dbReference type="EMBL" id="PYLS01000005">
    <property type="protein sequence ID" value="PST82514.1"/>
    <property type="molecule type" value="Genomic_DNA"/>
</dbReference>